<dbReference type="Proteomes" id="UP001229421">
    <property type="component" value="Unassembled WGS sequence"/>
</dbReference>
<protein>
    <submittedName>
        <fullName evidence="1">Uncharacterized protein</fullName>
    </submittedName>
</protein>
<reference evidence="1" key="1">
    <citation type="journal article" date="2023" name="bioRxiv">
        <title>Improved chromosome-level genome assembly for marigold (Tagetes erecta).</title>
        <authorList>
            <person name="Jiang F."/>
            <person name="Yuan L."/>
            <person name="Wang S."/>
            <person name="Wang H."/>
            <person name="Xu D."/>
            <person name="Wang A."/>
            <person name="Fan W."/>
        </authorList>
    </citation>
    <scope>NUCLEOTIDE SEQUENCE</scope>
    <source>
        <strain evidence="1">WSJ</strain>
        <tissue evidence="1">Leaf</tissue>
    </source>
</reference>
<sequence>MLDNSPCRTDPLMPLLHNPDVLTSIEQPVCTGDSWDLSLFKIVCTVPNARLADAQVCSSLPILDVLSLSLLIFGSSVTLTDMPEN</sequence>
<evidence type="ECO:0000313" key="2">
    <source>
        <dbReference type="Proteomes" id="UP001229421"/>
    </source>
</evidence>
<proteinExistence type="predicted"/>
<dbReference type="EMBL" id="JAUHHV010000012">
    <property type="protein sequence ID" value="KAK1406106.1"/>
    <property type="molecule type" value="Genomic_DNA"/>
</dbReference>
<name>A0AAD8JP11_TARER</name>
<comment type="caution">
    <text evidence="1">The sequence shown here is derived from an EMBL/GenBank/DDBJ whole genome shotgun (WGS) entry which is preliminary data.</text>
</comment>
<keyword evidence="2" id="KW-1185">Reference proteome</keyword>
<dbReference type="AlphaFoldDB" id="A0AAD8JP11"/>
<accession>A0AAD8JP11</accession>
<organism evidence="1 2">
    <name type="scientific">Tagetes erecta</name>
    <name type="common">African marigold</name>
    <dbReference type="NCBI Taxonomy" id="13708"/>
    <lineage>
        <taxon>Eukaryota</taxon>
        <taxon>Viridiplantae</taxon>
        <taxon>Streptophyta</taxon>
        <taxon>Embryophyta</taxon>
        <taxon>Tracheophyta</taxon>
        <taxon>Spermatophyta</taxon>
        <taxon>Magnoliopsida</taxon>
        <taxon>eudicotyledons</taxon>
        <taxon>Gunneridae</taxon>
        <taxon>Pentapetalae</taxon>
        <taxon>asterids</taxon>
        <taxon>campanulids</taxon>
        <taxon>Asterales</taxon>
        <taxon>Asteraceae</taxon>
        <taxon>Asteroideae</taxon>
        <taxon>Heliantheae alliance</taxon>
        <taxon>Tageteae</taxon>
        <taxon>Tagetes</taxon>
    </lineage>
</organism>
<gene>
    <name evidence="1" type="ORF">QVD17_41392</name>
</gene>
<evidence type="ECO:0000313" key="1">
    <source>
        <dbReference type="EMBL" id="KAK1406106.1"/>
    </source>
</evidence>